<keyword evidence="10" id="KW-1185">Reference proteome</keyword>
<feature type="transmembrane region" description="Helical" evidence="8">
    <location>
        <begin position="217"/>
        <end position="237"/>
    </location>
</feature>
<organism evidence="9 10">
    <name type="scientific">Zophobas morio</name>
    <dbReference type="NCBI Taxonomy" id="2755281"/>
    <lineage>
        <taxon>Eukaryota</taxon>
        <taxon>Metazoa</taxon>
        <taxon>Ecdysozoa</taxon>
        <taxon>Arthropoda</taxon>
        <taxon>Hexapoda</taxon>
        <taxon>Insecta</taxon>
        <taxon>Pterygota</taxon>
        <taxon>Neoptera</taxon>
        <taxon>Endopterygota</taxon>
        <taxon>Coleoptera</taxon>
        <taxon>Polyphaga</taxon>
        <taxon>Cucujiformia</taxon>
        <taxon>Tenebrionidae</taxon>
        <taxon>Zophobas</taxon>
    </lineage>
</organism>
<dbReference type="AlphaFoldDB" id="A0AA38MCW6"/>
<dbReference type="GO" id="GO:0007635">
    <property type="term" value="P:chemosensory behavior"/>
    <property type="evidence" value="ECO:0007669"/>
    <property type="project" value="TreeGrafter"/>
</dbReference>
<keyword evidence="4 8" id="KW-1133">Transmembrane helix</keyword>
<dbReference type="GO" id="GO:0030424">
    <property type="term" value="C:axon"/>
    <property type="evidence" value="ECO:0007669"/>
    <property type="project" value="TreeGrafter"/>
</dbReference>
<dbReference type="GO" id="GO:0050909">
    <property type="term" value="P:sensory perception of taste"/>
    <property type="evidence" value="ECO:0007669"/>
    <property type="project" value="InterPro"/>
</dbReference>
<evidence type="ECO:0000256" key="2">
    <source>
        <dbReference type="ARBA" id="ARBA00022475"/>
    </source>
</evidence>
<sequence>MPFELLNTYIKVGKFLALTPPSIEIDKNTKFRQIHQVFMILLIVTCVTLSVYFRNFYLHYNLAKSTVCFLTDILLCAFCCRIVVETSKVSQWIELINCLKNTTCLLEETNSGKEKRMQWKFVLPQVIFGTVLIYVTYYWLSIVGVPQLEQHGFEVLEMYIQFFYTFYVHTILEMIRQRYEALKHHFKDKLIRNDRNFAEMGHFACTLKDAVNKVNYIFGWSLLLLTAFTTLQFLNYLEYNLQSHEFGRENVSQIPTSMLLLKCDNIVEESEDIIFVVSKSGTKLTDPRIREEIDRFGHILATNLPQFSAARFIFLARSTILSIFGTVATFFIVLVTFEPKESSIIEATG</sequence>
<keyword evidence="5 8" id="KW-0472">Membrane</keyword>
<evidence type="ECO:0000256" key="5">
    <source>
        <dbReference type="ARBA" id="ARBA00023136"/>
    </source>
</evidence>
<keyword evidence="7 8" id="KW-0807">Transducer</keyword>
<reference evidence="9" key="1">
    <citation type="journal article" date="2023" name="G3 (Bethesda)">
        <title>Whole genome assemblies of Zophobas morio and Tenebrio molitor.</title>
        <authorList>
            <person name="Kaur S."/>
            <person name="Stinson S.A."/>
            <person name="diCenzo G.C."/>
        </authorList>
    </citation>
    <scope>NUCLEOTIDE SEQUENCE</scope>
    <source>
        <strain evidence="9">QUZm001</strain>
    </source>
</reference>
<dbReference type="Pfam" id="PF08395">
    <property type="entry name" value="7tm_7"/>
    <property type="match status" value="1"/>
</dbReference>
<evidence type="ECO:0000256" key="7">
    <source>
        <dbReference type="ARBA" id="ARBA00023224"/>
    </source>
</evidence>
<dbReference type="GO" id="GO:0043025">
    <property type="term" value="C:neuronal cell body"/>
    <property type="evidence" value="ECO:0007669"/>
    <property type="project" value="TreeGrafter"/>
</dbReference>
<feature type="transmembrane region" description="Helical" evidence="8">
    <location>
        <begin position="37"/>
        <end position="57"/>
    </location>
</feature>
<protein>
    <recommendedName>
        <fullName evidence="8">Gustatory receptor</fullName>
    </recommendedName>
</protein>
<evidence type="ECO:0000256" key="3">
    <source>
        <dbReference type="ARBA" id="ARBA00022692"/>
    </source>
</evidence>
<dbReference type="GO" id="GO:0005886">
    <property type="term" value="C:plasma membrane"/>
    <property type="evidence" value="ECO:0007669"/>
    <property type="project" value="UniProtKB-SubCell"/>
</dbReference>
<evidence type="ECO:0000313" key="10">
    <source>
        <dbReference type="Proteomes" id="UP001168821"/>
    </source>
</evidence>
<keyword evidence="2 8" id="KW-1003">Cell membrane</keyword>
<keyword evidence="3 8" id="KW-0812">Transmembrane</keyword>
<keyword evidence="6 8" id="KW-0675">Receptor</keyword>
<dbReference type="PANTHER" id="PTHR21143">
    <property type="entry name" value="INVERTEBRATE GUSTATORY RECEPTOR"/>
    <property type="match status" value="1"/>
</dbReference>
<comment type="similarity">
    <text evidence="8">Belongs to the insect chemoreceptor superfamily. Gustatory receptor (GR) family.</text>
</comment>
<proteinExistence type="inferred from homology"/>
<comment type="caution">
    <text evidence="9">The sequence shown here is derived from an EMBL/GenBank/DDBJ whole genome shotgun (WGS) entry which is preliminary data.</text>
</comment>
<dbReference type="PANTHER" id="PTHR21143:SF104">
    <property type="entry name" value="GUSTATORY RECEPTOR 8A-RELATED"/>
    <property type="match status" value="1"/>
</dbReference>
<feature type="transmembrane region" description="Helical" evidence="8">
    <location>
        <begin position="159"/>
        <end position="175"/>
    </location>
</feature>
<feature type="transmembrane region" description="Helical" evidence="8">
    <location>
        <begin position="121"/>
        <end position="139"/>
    </location>
</feature>
<accession>A0AA38MCW6</accession>
<name>A0AA38MCW6_9CUCU</name>
<dbReference type="InterPro" id="IPR013604">
    <property type="entry name" value="7TM_chemorcpt"/>
</dbReference>
<gene>
    <name evidence="9" type="ORF">Zmor_018302</name>
</gene>
<comment type="caution">
    <text evidence="8">Lacks conserved residue(s) required for the propagation of feature annotation.</text>
</comment>
<dbReference type="Proteomes" id="UP001168821">
    <property type="component" value="Unassembled WGS sequence"/>
</dbReference>
<evidence type="ECO:0000256" key="8">
    <source>
        <dbReference type="RuleBase" id="RU363108"/>
    </source>
</evidence>
<comment type="function">
    <text evidence="8">Gustatory receptor which mediates acceptance or avoidance behavior, depending on its substrates.</text>
</comment>
<comment type="subcellular location">
    <subcellularLocation>
        <location evidence="1 8">Cell membrane</location>
        <topology evidence="1 8">Multi-pass membrane protein</topology>
    </subcellularLocation>
</comment>
<evidence type="ECO:0000256" key="1">
    <source>
        <dbReference type="ARBA" id="ARBA00004651"/>
    </source>
</evidence>
<evidence type="ECO:0000256" key="4">
    <source>
        <dbReference type="ARBA" id="ARBA00022989"/>
    </source>
</evidence>
<evidence type="ECO:0000256" key="6">
    <source>
        <dbReference type="ARBA" id="ARBA00023170"/>
    </source>
</evidence>
<dbReference type="EMBL" id="JALNTZ010000005">
    <property type="protein sequence ID" value="KAJ3652325.1"/>
    <property type="molecule type" value="Genomic_DNA"/>
</dbReference>
<dbReference type="GO" id="GO:0030425">
    <property type="term" value="C:dendrite"/>
    <property type="evidence" value="ECO:0007669"/>
    <property type="project" value="TreeGrafter"/>
</dbReference>
<dbReference type="GO" id="GO:0007165">
    <property type="term" value="P:signal transduction"/>
    <property type="evidence" value="ECO:0007669"/>
    <property type="project" value="UniProtKB-KW"/>
</dbReference>
<dbReference type="GO" id="GO:0008049">
    <property type="term" value="P:male courtship behavior"/>
    <property type="evidence" value="ECO:0007669"/>
    <property type="project" value="TreeGrafter"/>
</dbReference>
<evidence type="ECO:0000313" key="9">
    <source>
        <dbReference type="EMBL" id="KAJ3652325.1"/>
    </source>
</evidence>
<feature type="transmembrane region" description="Helical" evidence="8">
    <location>
        <begin position="312"/>
        <end position="337"/>
    </location>
</feature>